<sequence>MNLTHLKCFAVVAQEQSITRAAEKLYISQPAVSKMIHQLETELAVALFDRQGRTIVLNRAGELFYSYVTEVLDSLNRGIQAVTGGVDTTVYPLEITLEVASSLIPQIVTTIQTKFPNVRLNLKQHSVMATNLQHADFIITSRLLPDFVSIPLMKEEIFVGGQAASLTNKRFIQMKDLPTKQLIGLTPQSPLRQTIDRYFAAIDQPLNFMYEADDPATVRGLLEAGVGVGFIPAVTWQKVGRQLHIARLTPEPLERTLYLSTPKRSQTNIQREIGNELIRLFLNYQTTALKI</sequence>
<dbReference type="RefSeq" id="WP_165450081.1">
    <property type="nucleotide sequence ID" value="NZ_UYIG01000141.1"/>
</dbReference>
<dbReference type="PRINTS" id="PR00039">
    <property type="entry name" value="HTHLYSR"/>
</dbReference>
<dbReference type="InterPro" id="IPR036388">
    <property type="entry name" value="WH-like_DNA-bd_sf"/>
</dbReference>
<dbReference type="PANTHER" id="PTHR30126:SF40">
    <property type="entry name" value="HTH-TYPE TRANSCRIPTIONAL REGULATOR GLTR"/>
    <property type="match status" value="1"/>
</dbReference>
<evidence type="ECO:0000256" key="3">
    <source>
        <dbReference type="ARBA" id="ARBA00023125"/>
    </source>
</evidence>
<keyword evidence="7" id="KW-1185">Reference proteome</keyword>
<comment type="similarity">
    <text evidence="1">Belongs to the LysR transcriptional regulatory family.</text>
</comment>
<dbReference type="SUPFAM" id="SSF46785">
    <property type="entry name" value="Winged helix' DNA-binding domain"/>
    <property type="match status" value="1"/>
</dbReference>
<dbReference type="InterPro" id="IPR036390">
    <property type="entry name" value="WH_DNA-bd_sf"/>
</dbReference>
<keyword evidence="3" id="KW-0238">DNA-binding</keyword>
<keyword evidence="2" id="KW-0805">Transcription regulation</keyword>
<dbReference type="GO" id="GO:0000976">
    <property type="term" value="F:transcription cis-regulatory region binding"/>
    <property type="evidence" value="ECO:0007669"/>
    <property type="project" value="TreeGrafter"/>
</dbReference>
<gene>
    <name evidence="6" type="ORF">MUDAN_MDHGFNIF_01006</name>
</gene>
<dbReference type="PANTHER" id="PTHR30126">
    <property type="entry name" value="HTH-TYPE TRANSCRIPTIONAL REGULATOR"/>
    <property type="match status" value="1"/>
</dbReference>
<accession>A0A660E412</accession>
<keyword evidence="4" id="KW-0804">Transcription</keyword>
<evidence type="ECO:0000259" key="5">
    <source>
        <dbReference type="PROSITE" id="PS50931"/>
    </source>
</evidence>
<evidence type="ECO:0000256" key="2">
    <source>
        <dbReference type="ARBA" id="ARBA00023015"/>
    </source>
</evidence>
<dbReference type="Proteomes" id="UP000289996">
    <property type="component" value="Unassembled WGS sequence"/>
</dbReference>
<proteinExistence type="inferred from homology"/>
<dbReference type="Gene3D" id="1.10.10.10">
    <property type="entry name" value="Winged helix-like DNA-binding domain superfamily/Winged helix DNA-binding domain"/>
    <property type="match status" value="1"/>
</dbReference>
<organism evidence="6 7">
    <name type="scientific">Lactiplantibacillus mudanjiangensis</name>
    <dbReference type="NCBI Taxonomy" id="1296538"/>
    <lineage>
        <taxon>Bacteria</taxon>
        <taxon>Bacillati</taxon>
        <taxon>Bacillota</taxon>
        <taxon>Bacilli</taxon>
        <taxon>Lactobacillales</taxon>
        <taxon>Lactobacillaceae</taxon>
        <taxon>Lactiplantibacillus</taxon>
    </lineage>
</organism>
<dbReference type="SUPFAM" id="SSF53850">
    <property type="entry name" value="Periplasmic binding protein-like II"/>
    <property type="match status" value="1"/>
</dbReference>
<protein>
    <submittedName>
        <fullName evidence="6">LysR family transcriptional regulator [Lactobacillus sp.]</fullName>
    </submittedName>
</protein>
<feature type="domain" description="HTH lysR-type" evidence="5">
    <location>
        <begin position="1"/>
        <end position="58"/>
    </location>
</feature>
<dbReference type="InterPro" id="IPR005119">
    <property type="entry name" value="LysR_subst-bd"/>
</dbReference>
<dbReference type="GO" id="GO:0003700">
    <property type="term" value="F:DNA-binding transcription factor activity"/>
    <property type="evidence" value="ECO:0007669"/>
    <property type="project" value="InterPro"/>
</dbReference>
<dbReference type="PROSITE" id="PS50931">
    <property type="entry name" value="HTH_LYSR"/>
    <property type="match status" value="1"/>
</dbReference>
<reference evidence="6 7" key="1">
    <citation type="submission" date="2018-11" db="EMBL/GenBank/DDBJ databases">
        <authorList>
            <person name="Wuyts S."/>
        </authorList>
    </citation>
    <scope>NUCLEOTIDE SEQUENCE [LARGE SCALE GENOMIC DNA]</scope>
    <source>
        <strain evidence="6">Lactobacillus mudanjiangensis AMBF249</strain>
    </source>
</reference>
<dbReference type="FunFam" id="1.10.10.10:FF:000001">
    <property type="entry name" value="LysR family transcriptional regulator"/>
    <property type="match status" value="1"/>
</dbReference>
<name>A0A660E412_9LACO</name>
<dbReference type="EMBL" id="UYIG01000141">
    <property type="protein sequence ID" value="VDG29451.1"/>
    <property type="molecule type" value="Genomic_DNA"/>
</dbReference>
<evidence type="ECO:0000313" key="7">
    <source>
        <dbReference type="Proteomes" id="UP000289996"/>
    </source>
</evidence>
<dbReference type="InterPro" id="IPR000847">
    <property type="entry name" value="LysR_HTH_N"/>
</dbReference>
<dbReference type="Gene3D" id="3.40.190.290">
    <property type="match status" value="1"/>
</dbReference>
<dbReference type="AlphaFoldDB" id="A0A660E412"/>
<dbReference type="Pfam" id="PF03466">
    <property type="entry name" value="LysR_substrate"/>
    <property type="match status" value="1"/>
</dbReference>
<evidence type="ECO:0000256" key="1">
    <source>
        <dbReference type="ARBA" id="ARBA00009437"/>
    </source>
</evidence>
<evidence type="ECO:0000256" key="4">
    <source>
        <dbReference type="ARBA" id="ARBA00023163"/>
    </source>
</evidence>
<evidence type="ECO:0000313" key="6">
    <source>
        <dbReference type="EMBL" id="VDG29451.1"/>
    </source>
</evidence>
<dbReference type="Pfam" id="PF00126">
    <property type="entry name" value="HTH_1"/>
    <property type="match status" value="1"/>
</dbReference>